<dbReference type="AlphaFoldDB" id="A0A9X2C9A8"/>
<reference evidence="1 2" key="1">
    <citation type="journal article" date="2022" name="Int. J. Syst. Evol. Microbiol.">
        <title>Pseudomonas aegrilactucae sp. nov. and Pseudomonas morbosilactucae sp. nov., pathogens causing bacterial rot of lettuce in Japan.</title>
        <authorList>
            <person name="Sawada H."/>
            <person name="Fujikawa T."/>
            <person name="Satou M."/>
        </authorList>
    </citation>
    <scope>NUCLEOTIDE SEQUENCE [LARGE SCALE GENOMIC DNA]</scope>
    <source>
        <strain evidence="1 2">MAFF 302030</strain>
    </source>
</reference>
<dbReference type="RefSeq" id="WP_268267218.1">
    <property type="nucleotide sequence ID" value="NZ_JALQCW010000108.1"/>
</dbReference>
<sequence>MTVILEKLPPAHRQEIQRLMNNNGWSLERALNEMVEASIAAGALSVVGKRKAKVLQLVVTPKRASGRDSSG</sequence>
<dbReference type="EMBL" id="JALQCW010000108">
    <property type="protein sequence ID" value="MCK9802116.1"/>
    <property type="molecule type" value="Genomic_DNA"/>
</dbReference>
<gene>
    <name evidence="1" type="ORF">M1B34_31765</name>
</gene>
<comment type="caution">
    <text evidence="1">The sequence shown here is derived from an EMBL/GenBank/DDBJ whole genome shotgun (WGS) entry which is preliminary data.</text>
</comment>
<name>A0A9X2C9A8_9PSED</name>
<dbReference type="Proteomes" id="UP001155059">
    <property type="component" value="Unassembled WGS sequence"/>
</dbReference>
<evidence type="ECO:0000313" key="1">
    <source>
        <dbReference type="EMBL" id="MCK9802116.1"/>
    </source>
</evidence>
<accession>A0A9X2C9A8</accession>
<protein>
    <submittedName>
        <fullName evidence="1">Uncharacterized protein</fullName>
    </submittedName>
</protein>
<organism evidence="1 2">
    <name type="scientific">Pseudomonas morbosilactucae</name>
    <dbReference type="NCBI Taxonomy" id="2938197"/>
    <lineage>
        <taxon>Bacteria</taxon>
        <taxon>Pseudomonadati</taxon>
        <taxon>Pseudomonadota</taxon>
        <taxon>Gammaproteobacteria</taxon>
        <taxon>Pseudomonadales</taxon>
        <taxon>Pseudomonadaceae</taxon>
        <taxon>Pseudomonas</taxon>
    </lineage>
</organism>
<proteinExistence type="predicted"/>
<evidence type="ECO:0000313" key="2">
    <source>
        <dbReference type="Proteomes" id="UP001155059"/>
    </source>
</evidence>
<reference evidence="1 2" key="2">
    <citation type="journal article" date="2023" name="Plant Pathol.">
        <title>Dismantling and reorganizing Pseudomonas marginalis sensu#lato.</title>
        <authorList>
            <person name="Sawada H."/>
            <person name="Fujikawa T."/>
            <person name="Satou M."/>
        </authorList>
    </citation>
    <scope>NUCLEOTIDE SEQUENCE [LARGE SCALE GENOMIC DNA]</scope>
    <source>
        <strain evidence="1 2">MAFF 302030</strain>
    </source>
</reference>